<gene>
    <name evidence="1" type="ORF">SAMN04489716_4365</name>
</gene>
<dbReference type="SUPFAM" id="SSF55961">
    <property type="entry name" value="Bet v1-like"/>
    <property type="match status" value="1"/>
</dbReference>
<dbReference type="Proteomes" id="UP000198688">
    <property type="component" value="Chromosome I"/>
</dbReference>
<reference evidence="1 2" key="1">
    <citation type="submission" date="2016-10" db="EMBL/GenBank/DDBJ databases">
        <authorList>
            <person name="de Groot N.N."/>
        </authorList>
    </citation>
    <scope>NUCLEOTIDE SEQUENCE [LARGE SCALE GENOMIC DNA]</scope>
    <source>
        <strain evidence="1 2">DSM 43941</strain>
    </source>
</reference>
<dbReference type="OrthoDB" id="3255669at2"/>
<evidence type="ECO:0000313" key="1">
    <source>
        <dbReference type="EMBL" id="SDT53610.1"/>
    </source>
</evidence>
<evidence type="ECO:0008006" key="3">
    <source>
        <dbReference type="Google" id="ProtNLM"/>
    </source>
</evidence>
<keyword evidence="2" id="KW-1185">Reference proteome</keyword>
<dbReference type="RefSeq" id="WP_092546319.1">
    <property type="nucleotide sequence ID" value="NZ_BOMJ01000047.1"/>
</dbReference>
<evidence type="ECO:0000313" key="2">
    <source>
        <dbReference type="Proteomes" id="UP000198688"/>
    </source>
</evidence>
<dbReference type="AlphaFoldDB" id="A0A1H2B5P5"/>
<sequence>MNTKSRVVAALVVAAAVAVLRRRQLRWGATGAEAGRALTGDELVPAPDLTATRAITVRAGVADVWPWVVQLGQGRGGFYSYDSLENLIGCDIHSAARINPGWQYLAVGDPVRLAPEVALTVAIAERPRSLVLQGAAMPGAATAPYDFTWTFDLLPGSAATTRLIVRERYAYTRWWGRLLVEPLAVVSFLMSRRMLRGIRDRAEQQLPERTLHHQK</sequence>
<dbReference type="STRING" id="113562.SAMN04489716_4365"/>
<name>A0A1H2B5P5_9ACTN</name>
<proteinExistence type="predicted"/>
<dbReference type="EMBL" id="LT629758">
    <property type="protein sequence ID" value="SDT53610.1"/>
    <property type="molecule type" value="Genomic_DNA"/>
</dbReference>
<accession>A0A1H2B5P5</accession>
<organism evidence="1 2">
    <name type="scientific">Actinoplanes derwentensis</name>
    <dbReference type="NCBI Taxonomy" id="113562"/>
    <lineage>
        <taxon>Bacteria</taxon>
        <taxon>Bacillati</taxon>
        <taxon>Actinomycetota</taxon>
        <taxon>Actinomycetes</taxon>
        <taxon>Micromonosporales</taxon>
        <taxon>Micromonosporaceae</taxon>
        <taxon>Actinoplanes</taxon>
    </lineage>
</organism>
<protein>
    <recommendedName>
        <fullName evidence="3">Polyketide cyclase / dehydrase and lipid transport</fullName>
    </recommendedName>
</protein>